<gene>
    <name evidence="1" type="ORF">B5V00_01900</name>
</gene>
<protein>
    <submittedName>
        <fullName evidence="1">TIGR00725 family protein</fullName>
    </submittedName>
</protein>
<sequence length="162" mass="16178">MSRRLLVGVIGAGSIDVAGAALAEEIGRRLAESGAVLVCGGLGGVMAAACRGAAGAGGETIGLLPGSDADSANNDVSIALPTGLGHARNVMIAQVSRVLIAVEGEYGTLSEIAIGLKLGKPVVVFGRWADLTGVHRVETAAEAVELALRLAVESRPADLNLS</sequence>
<keyword evidence="2" id="KW-1185">Reference proteome</keyword>
<dbReference type="GO" id="GO:0005829">
    <property type="term" value="C:cytosol"/>
    <property type="evidence" value="ECO:0007669"/>
    <property type="project" value="TreeGrafter"/>
</dbReference>
<organism evidence="1 2">
    <name type="scientific">Geothermobacter hydrogeniphilus</name>
    <dbReference type="NCBI Taxonomy" id="1969733"/>
    <lineage>
        <taxon>Bacteria</taxon>
        <taxon>Pseudomonadati</taxon>
        <taxon>Thermodesulfobacteriota</taxon>
        <taxon>Desulfuromonadia</taxon>
        <taxon>Desulfuromonadales</taxon>
        <taxon>Geothermobacteraceae</taxon>
        <taxon>Geothermobacter</taxon>
    </lineage>
</organism>
<accession>A0A1X0YCJ0</accession>
<dbReference type="PANTHER" id="PTHR43393:SF3">
    <property type="entry name" value="LYSINE DECARBOXYLASE-LIKE PROTEIN"/>
    <property type="match status" value="1"/>
</dbReference>
<dbReference type="AlphaFoldDB" id="A0A1X0YCJ0"/>
<dbReference type="Gene3D" id="3.40.50.450">
    <property type="match status" value="1"/>
</dbReference>
<dbReference type="Proteomes" id="UP000193136">
    <property type="component" value="Unassembled WGS sequence"/>
</dbReference>
<dbReference type="InterPro" id="IPR005268">
    <property type="entry name" value="CHP00725"/>
</dbReference>
<proteinExistence type="predicted"/>
<dbReference type="STRING" id="1969733.B5V00_01900"/>
<dbReference type="NCBIfam" id="TIGR00725">
    <property type="entry name" value="TIGR00725 family protein"/>
    <property type="match status" value="1"/>
</dbReference>
<dbReference type="PANTHER" id="PTHR43393">
    <property type="entry name" value="CYTOKININ RIBOSIDE 5'-MONOPHOSPHATE PHOSPHORIBOHYDROLASE"/>
    <property type="match status" value="1"/>
</dbReference>
<dbReference type="Pfam" id="PF18306">
    <property type="entry name" value="LDcluster4"/>
    <property type="match status" value="1"/>
</dbReference>
<name>A0A1X0YCJ0_9BACT</name>
<evidence type="ECO:0000313" key="1">
    <source>
        <dbReference type="EMBL" id="ORJ62836.1"/>
    </source>
</evidence>
<reference evidence="1 2" key="1">
    <citation type="submission" date="2017-03" db="EMBL/GenBank/DDBJ databases">
        <title>Genome sequence of Geothermobacter sp. EPR-M, Deep-Sea Iron Reducer.</title>
        <authorList>
            <person name="Tully B."/>
            <person name="Savalia P."/>
            <person name="Abuyen K."/>
            <person name="Baughan C."/>
            <person name="Romero E."/>
            <person name="Ronkowski C."/>
            <person name="Torres B."/>
            <person name="Tremblay J."/>
            <person name="Trujillo A."/>
            <person name="Tyler M."/>
            <person name="Perez-Rodriguez I."/>
            <person name="Amend J."/>
        </authorList>
    </citation>
    <scope>NUCLEOTIDE SEQUENCE [LARGE SCALE GENOMIC DNA]</scope>
    <source>
        <strain evidence="1 2">EPR-M</strain>
    </source>
</reference>
<dbReference type="RefSeq" id="WP_085008973.1">
    <property type="nucleotide sequence ID" value="NZ_NAAD01000002.1"/>
</dbReference>
<evidence type="ECO:0000313" key="2">
    <source>
        <dbReference type="Proteomes" id="UP000193136"/>
    </source>
</evidence>
<dbReference type="SUPFAM" id="SSF102405">
    <property type="entry name" value="MCP/YpsA-like"/>
    <property type="match status" value="1"/>
</dbReference>
<dbReference type="InterPro" id="IPR041164">
    <property type="entry name" value="LDcluster4"/>
</dbReference>
<dbReference type="OrthoDB" id="9794039at2"/>
<comment type="caution">
    <text evidence="1">The sequence shown here is derived from an EMBL/GenBank/DDBJ whole genome shotgun (WGS) entry which is preliminary data.</text>
</comment>
<dbReference type="EMBL" id="NAAD01000002">
    <property type="protein sequence ID" value="ORJ62836.1"/>
    <property type="molecule type" value="Genomic_DNA"/>
</dbReference>
<dbReference type="InterPro" id="IPR052341">
    <property type="entry name" value="LOG_family_nucleotidases"/>
</dbReference>